<proteinExistence type="predicted"/>
<keyword evidence="3" id="KW-1185">Reference proteome</keyword>
<protein>
    <submittedName>
        <fullName evidence="2">Uncharacterized protein</fullName>
    </submittedName>
</protein>
<dbReference type="HOGENOM" id="CLU_3157616_0_0_12"/>
<gene>
    <name evidence="2" type="ORF">L21SP2_1398</name>
</gene>
<name>V5WG30_9SPIO</name>
<reference evidence="2 3" key="1">
    <citation type="journal article" date="2015" name="Stand. Genomic Sci.">
        <title>Complete genome sequence and description of Salinispira pacifica gen. nov., sp. nov., a novel spirochaete isolated form a hypersaline microbial mat.</title>
        <authorList>
            <person name="Ben Hania W."/>
            <person name="Joseph M."/>
            <person name="Schumann P."/>
            <person name="Bunk B."/>
            <person name="Fiebig A."/>
            <person name="Sproer C."/>
            <person name="Klenk H.P."/>
            <person name="Fardeau M.L."/>
            <person name="Spring S."/>
        </authorList>
    </citation>
    <scope>NUCLEOTIDE SEQUENCE [LARGE SCALE GENOMIC DNA]</scope>
    <source>
        <strain evidence="2 3">L21-RPul-D2</strain>
    </source>
</reference>
<dbReference type="AlphaFoldDB" id="V5WG30"/>
<dbReference type="EMBL" id="CP006939">
    <property type="protein sequence ID" value="AHC14797.1"/>
    <property type="molecule type" value="Genomic_DNA"/>
</dbReference>
<evidence type="ECO:0000313" key="3">
    <source>
        <dbReference type="Proteomes" id="UP000018680"/>
    </source>
</evidence>
<dbReference type="KEGG" id="slr:L21SP2_1398"/>
<feature type="region of interest" description="Disordered" evidence="1">
    <location>
        <begin position="28"/>
        <end position="48"/>
    </location>
</feature>
<dbReference type="STRING" id="1307761.L21SP2_1398"/>
<dbReference type="Proteomes" id="UP000018680">
    <property type="component" value="Chromosome"/>
</dbReference>
<sequence length="48" mass="5200">MSKKEKNQKGVTLDKIVSLAKRRALSSSLPKFTEDSLQPGTTVPLALS</sequence>
<organism evidence="2 3">
    <name type="scientific">Salinispira pacifica</name>
    <dbReference type="NCBI Taxonomy" id="1307761"/>
    <lineage>
        <taxon>Bacteria</taxon>
        <taxon>Pseudomonadati</taxon>
        <taxon>Spirochaetota</taxon>
        <taxon>Spirochaetia</taxon>
        <taxon>Spirochaetales</taxon>
        <taxon>Spirochaetaceae</taxon>
        <taxon>Salinispira</taxon>
    </lineage>
</organism>
<evidence type="ECO:0000256" key="1">
    <source>
        <dbReference type="SAM" id="MobiDB-lite"/>
    </source>
</evidence>
<accession>V5WG30</accession>
<evidence type="ECO:0000313" key="2">
    <source>
        <dbReference type="EMBL" id="AHC14797.1"/>
    </source>
</evidence>